<evidence type="ECO:0000256" key="2">
    <source>
        <dbReference type="ARBA" id="ARBA00022692"/>
    </source>
</evidence>
<dbReference type="PANTHER" id="PTHR24028">
    <property type="entry name" value="CADHERIN-87A"/>
    <property type="match status" value="1"/>
</dbReference>
<keyword evidence="6" id="KW-0472">Membrane</keyword>
<dbReference type="Ensembl" id="ENSHHUT00000005509.1">
    <property type="protein sequence ID" value="ENSHHUP00000005335.1"/>
    <property type="gene ID" value="ENSHHUG00000003307.1"/>
</dbReference>
<evidence type="ECO:0000256" key="5">
    <source>
        <dbReference type="ARBA" id="ARBA00022989"/>
    </source>
</evidence>
<dbReference type="STRING" id="62062.ENSHHUP00000005335"/>
<organism evidence="10 11">
    <name type="scientific">Hucho hucho</name>
    <name type="common">huchen</name>
    <dbReference type="NCBI Taxonomy" id="62062"/>
    <lineage>
        <taxon>Eukaryota</taxon>
        <taxon>Metazoa</taxon>
        <taxon>Chordata</taxon>
        <taxon>Craniata</taxon>
        <taxon>Vertebrata</taxon>
        <taxon>Euteleostomi</taxon>
        <taxon>Actinopterygii</taxon>
        <taxon>Neopterygii</taxon>
        <taxon>Teleostei</taxon>
        <taxon>Protacanthopterygii</taxon>
        <taxon>Salmoniformes</taxon>
        <taxon>Salmonidae</taxon>
        <taxon>Salmoninae</taxon>
        <taxon>Hucho</taxon>
    </lineage>
</organism>
<dbReference type="InterPro" id="IPR015919">
    <property type="entry name" value="Cadherin-like_sf"/>
</dbReference>
<evidence type="ECO:0000259" key="9">
    <source>
        <dbReference type="PROSITE" id="PS50268"/>
    </source>
</evidence>
<feature type="domain" description="Cadherin" evidence="9">
    <location>
        <begin position="52"/>
        <end position="155"/>
    </location>
</feature>
<dbReference type="PROSITE" id="PS00232">
    <property type="entry name" value="CADHERIN_1"/>
    <property type="match status" value="1"/>
</dbReference>
<dbReference type="Proteomes" id="UP000314982">
    <property type="component" value="Unassembled WGS sequence"/>
</dbReference>
<dbReference type="GO" id="GO:0009653">
    <property type="term" value="P:anatomical structure morphogenesis"/>
    <property type="evidence" value="ECO:0007669"/>
    <property type="project" value="UniProtKB-ARBA"/>
</dbReference>
<protein>
    <recommendedName>
        <fullName evidence="9">Cadherin domain-containing protein</fullName>
    </recommendedName>
</protein>
<dbReference type="GeneTree" id="ENSGT00940000163671"/>
<sequence length="213" mass="22614">MELARSCSSFCSHSLSVPPPVYARDGGLPPNFAKVVVRVLVQDENDNVPVFARPWYGLEVPESQSPVELCIVRAADADTGPAGDIEYRITAGDPDGDFQLHVSSGALSTSRPLDREQRAGYSLEVVALDRGSPALSSTATVEVTVLDVNDNSPAFSSSSYTIDVSEDAAQGTPVLEVTATDADEGENGKVLYFLSQEARGAFTVDENTGRITT</sequence>
<dbReference type="GO" id="GO:0005886">
    <property type="term" value="C:plasma membrane"/>
    <property type="evidence" value="ECO:0007669"/>
    <property type="project" value="InterPro"/>
</dbReference>
<dbReference type="AlphaFoldDB" id="A0A4W5K4E9"/>
<dbReference type="PRINTS" id="PR00205">
    <property type="entry name" value="CADHERIN"/>
</dbReference>
<keyword evidence="11" id="KW-1185">Reference proteome</keyword>
<dbReference type="PROSITE" id="PS50268">
    <property type="entry name" value="CADHERIN_2"/>
    <property type="match status" value="3"/>
</dbReference>
<feature type="domain" description="Cadherin" evidence="9">
    <location>
        <begin position="21"/>
        <end position="51"/>
    </location>
</feature>
<dbReference type="SUPFAM" id="SSF49313">
    <property type="entry name" value="Cadherin-like"/>
    <property type="match status" value="2"/>
</dbReference>
<reference evidence="11" key="1">
    <citation type="submission" date="2018-06" db="EMBL/GenBank/DDBJ databases">
        <title>Genome assembly of Danube salmon.</title>
        <authorList>
            <person name="Macqueen D.J."/>
            <person name="Gundappa M.K."/>
        </authorList>
    </citation>
    <scope>NUCLEOTIDE SEQUENCE [LARGE SCALE GENOMIC DNA]</scope>
</reference>
<dbReference type="InterPro" id="IPR002126">
    <property type="entry name" value="Cadherin-like_dom"/>
</dbReference>
<reference evidence="10" key="3">
    <citation type="submission" date="2025-09" db="UniProtKB">
        <authorList>
            <consortium name="Ensembl"/>
        </authorList>
    </citation>
    <scope>IDENTIFICATION</scope>
</reference>
<evidence type="ECO:0000256" key="8">
    <source>
        <dbReference type="PROSITE-ProRule" id="PRU00043"/>
    </source>
</evidence>
<keyword evidence="3" id="KW-0677">Repeat</keyword>
<dbReference type="Gene3D" id="2.60.40.60">
    <property type="entry name" value="Cadherins"/>
    <property type="match status" value="3"/>
</dbReference>
<comment type="subcellular location">
    <subcellularLocation>
        <location evidence="1">Membrane</location>
        <topology evidence="1">Single-pass membrane protein</topology>
    </subcellularLocation>
</comment>
<dbReference type="InterPro" id="IPR020894">
    <property type="entry name" value="Cadherin_CS"/>
</dbReference>
<evidence type="ECO:0000256" key="1">
    <source>
        <dbReference type="ARBA" id="ARBA00004167"/>
    </source>
</evidence>
<evidence type="ECO:0000256" key="3">
    <source>
        <dbReference type="ARBA" id="ARBA00022737"/>
    </source>
</evidence>
<dbReference type="SMART" id="SM00112">
    <property type="entry name" value="CA"/>
    <property type="match status" value="1"/>
</dbReference>
<evidence type="ECO:0000313" key="10">
    <source>
        <dbReference type="Ensembl" id="ENSHHUP00000005335.1"/>
    </source>
</evidence>
<keyword evidence="4 8" id="KW-0106">Calcium</keyword>
<dbReference type="InterPro" id="IPR050174">
    <property type="entry name" value="Protocadherin/Cadherin-CA"/>
</dbReference>
<evidence type="ECO:0000313" key="11">
    <source>
        <dbReference type="Proteomes" id="UP000314982"/>
    </source>
</evidence>
<dbReference type="FunFam" id="2.60.40.60:FF:000020">
    <property type="entry name" value="Dachsous cadherin-related 1b"/>
    <property type="match status" value="1"/>
</dbReference>
<dbReference type="GO" id="GO:0007156">
    <property type="term" value="P:homophilic cell adhesion via plasma membrane adhesion molecules"/>
    <property type="evidence" value="ECO:0007669"/>
    <property type="project" value="InterPro"/>
</dbReference>
<accession>A0A4W5K4E9</accession>
<name>A0A4W5K4E9_9TELE</name>
<feature type="domain" description="Cadherin" evidence="9">
    <location>
        <begin position="156"/>
        <end position="213"/>
    </location>
</feature>
<evidence type="ECO:0000256" key="6">
    <source>
        <dbReference type="ARBA" id="ARBA00023136"/>
    </source>
</evidence>
<reference evidence="10" key="2">
    <citation type="submission" date="2025-08" db="UniProtKB">
        <authorList>
            <consortium name="Ensembl"/>
        </authorList>
    </citation>
    <scope>IDENTIFICATION</scope>
</reference>
<evidence type="ECO:0000256" key="4">
    <source>
        <dbReference type="ARBA" id="ARBA00022837"/>
    </source>
</evidence>
<keyword evidence="7" id="KW-0325">Glycoprotein</keyword>
<dbReference type="Pfam" id="PF00028">
    <property type="entry name" value="Cadherin"/>
    <property type="match status" value="2"/>
</dbReference>
<keyword evidence="2" id="KW-0812">Transmembrane</keyword>
<dbReference type="CDD" id="cd11304">
    <property type="entry name" value="Cadherin_repeat"/>
    <property type="match status" value="3"/>
</dbReference>
<evidence type="ECO:0000256" key="7">
    <source>
        <dbReference type="ARBA" id="ARBA00023180"/>
    </source>
</evidence>
<dbReference type="GO" id="GO:0005509">
    <property type="term" value="F:calcium ion binding"/>
    <property type="evidence" value="ECO:0007669"/>
    <property type="project" value="UniProtKB-UniRule"/>
</dbReference>
<dbReference type="PANTHER" id="PTHR24028:SF328">
    <property type="entry name" value="CADHERIN-3"/>
    <property type="match status" value="1"/>
</dbReference>
<proteinExistence type="predicted"/>
<keyword evidence="5" id="KW-1133">Transmembrane helix</keyword>